<accession>A0AAU9TGI2</accession>
<gene>
    <name evidence="1" type="ORF">EEDITHA_LOCUS1526</name>
</gene>
<dbReference type="Proteomes" id="UP001153954">
    <property type="component" value="Unassembled WGS sequence"/>
</dbReference>
<keyword evidence="2" id="KW-1185">Reference proteome</keyword>
<reference evidence="1" key="1">
    <citation type="submission" date="2022-03" db="EMBL/GenBank/DDBJ databases">
        <authorList>
            <person name="Tunstrom K."/>
        </authorList>
    </citation>
    <scope>NUCLEOTIDE SEQUENCE</scope>
</reference>
<sequence>MCKQCFKLVVSQNQRALHIVFPHHFLDSPEWFGVSTDEYFQVSETMSVSNGHLPNSYEEGEDKPMLVVKKAGDGPGITALLNRQLQATDPNAWRLGRIDEADHETPV</sequence>
<dbReference type="EMBL" id="CAKOGL010000003">
    <property type="protein sequence ID" value="CAH2085007.1"/>
    <property type="molecule type" value="Genomic_DNA"/>
</dbReference>
<proteinExistence type="predicted"/>
<evidence type="ECO:0000313" key="1">
    <source>
        <dbReference type="EMBL" id="CAH2085007.1"/>
    </source>
</evidence>
<organism evidence="1 2">
    <name type="scientific">Euphydryas editha</name>
    <name type="common">Edith's checkerspot</name>
    <dbReference type="NCBI Taxonomy" id="104508"/>
    <lineage>
        <taxon>Eukaryota</taxon>
        <taxon>Metazoa</taxon>
        <taxon>Ecdysozoa</taxon>
        <taxon>Arthropoda</taxon>
        <taxon>Hexapoda</taxon>
        <taxon>Insecta</taxon>
        <taxon>Pterygota</taxon>
        <taxon>Neoptera</taxon>
        <taxon>Endopterygota</taxon>
        <taxon>Lepidoptera</taxon>
        <taxon>Glossata</taxon>
        <taxon>Ditrysia</taxon>
        <taxon>Papilionoidea</taxon>
        <taxon>Nymphalidae</taxon>
        <taxon>Nymphalinae</taxon>
        <taxon>Euphydryas</taxon>
    </lineage>
</organism>
<evidence type="ECO:0000313" key="2">
    <source>
        <dbReference type="Proteomes" id="UP001153954"/>
    </source>
</evidence>
<comment type="caution">
    <text evidence="1">The sequence shown here is derived from an EMBL/GenBank/DDBJ whole genome shotgun (WGS) entry which is preliminary data.</text>
</comment>
<name>A0AAU9TGI2_EUPED</name>
<dbReference type="AlphaFoldDB" id="A0AAU9TGI2"/>
<protein>
    <submittedName>
        <fullName evidence="1">Uncharacterized protein</fullName>
    </submittedName>
</protein>